<sequence length="318" mass="34913">MTPSREASNEASWTSYNWPTYDPALETETPPQELPPATLADRLGQMASLPQNLLGSIHREEVLAVTYIGCLLAFSLYITGRVRRRNILQIGRHPRVPVFNEDAHPIHDWVINPPPDDFWRGRFVGGEPQLDGTQTPPSDEVPSDDTYAVGDVDALVHDPTLPTSEAAQHVAEFINSRQLASAAVPPNLAVAIAPTPRTHTNPTPPSISAAQSDAEEPHRDDRKGKRVNREGSNDRPVDASDTEEAEGAEHVADTAQDDQPILDVDIPTGALLDEFEDWEQEEWQQALLENFAANQREGVRDGAWVDSDGQPIAGPSRI</sequence>
<name>S8G2Q2_FOMSC</name>
<keyword evidence="3" id="KW-1185">Reference proteome</keyword>
<dbReference type="InParanoid" id="S8G2Q2"/>
<proteinExistence type="predicted"/>
<evidence type="ECO:0000313" key="2">
    <source>
        <dbReference type="EMBL" id="EPT04580.1"/>
    </source>
</evidence>
<feature type="region of interest" description="Disordered" evidence="1">
    <location>
        <begin position="193"/>
        <end position="261"/>
    </location>
</feature>
<evidence type="ECO:0000256" key="1">
    <source>
        <dbReference type="SAM" id="MobiDB-lite"/>
    </source>
</evidence>
<dbReference type="Proteomes" id="UP000015241">
    <property type="component" value="Unassembled WGS sequence"/>
</dbReference>
<dbReference type="AlphaFoldDB" id="S8G2Q2"/>
<organism evidence="2 3">
    <name type="scientific">Fomitopsis schrenkii</name>
    <name type="common">Brown rot fungus</name>
    <dbReference type="NCBI Taxonomy" id="2126942"/>
    <lineage>
        <taxon>Eukaryota</taxon>
        <taxon>Fungi</taxon>
        <taxon>Dikarya</taxon>
        <taxon>Basidiomycota</taxon>
        <taxon>Agaricomycotina</taxon>
        <taxon>Agaricomycetes</taxon>
        <taxon>Polyporales</taxon>
        <taxon>Fomitopsis</taxon>
    </lineage>
</organism>
<dbReference type="HOGENOM" id="CLU_874475_0_0_1"/>
<gene>
    <name evidence="2" type="ORF">FOMPIDRAFT_82133</name>
</gene>
<feature type="compositionally biased region" description="Basic and acidic residues" evidence="1">
    <location>
        <begin position="215"/>
        <end position="238"/>
    </location>
</feature>
<feature type="region of interest" description="Disordered" evidence="1">
    <location>
        <begin position="124"/>
        <end position="146"/>
    </location>
</feature>
<dbReference type="EMBL" id="KE504126">
    <property type="protein sequence ID" value="EPT04580.1"/>
    <property type="molecule type" value="Genomic_DNA"/>
</dbReference>
<accession>S8G2Q2</accession>
<evidence type="ECO:0000313" key="3">
    <source>
        <dbReference type="Proteomes" id="UP000015241"/>
    </source>
</evidence>
<reference evidence="2 3" key="1">
    <citation type="journal article" date="2012" name="Science">
        <title>The Paleozoic origin of enzymatic lignin decomposition reconstructed from 31 fungal genomes.</title>
        <authorList>
            <person name="Floudas D."/>
            <person name="Binder M."/>
            <person name="Riley R."/>
            <person name="Barry K."/>
            <person name="Blanchette R.A."/>
            <person name="Henrissat B."/>
            <person name="Martinez A.T."/>
            <person name="Otillar R."/>
            <person name="Spatafora J.W."/>
            <person name="Yadav J.S."/>
            <person name="Aerts A."/>
            <person name="Benoit I."/>
            <person name="Boyd A."/>
            <person name="Carlson A."/>
            <person name="Copeland A."/>
            <person name="Coutinho P.M."/>
            <person name="de Vries R.P."/>
            <person name="Ferreira P."/>
            <person name="Findley K."/>
            <person name="Foster B."/>
            <person name="Gaskell J."/>
            <person name="Glotzer D."/>
            <person name="Gorecki P."/>
            <person name="Heitman J."/>
            <person name="Hesse C."/>
            <person name="Hori C."/>
            <person name="Igarashi K."/>
            <person name="Jurgens J.A."/>
            <person name="Kallen N."/>
            <person name="Kersten P."/>
            <person name="Kohler A."/>
            <person name="Kuees U."/>
            <person name="Kumar T.K.A."/>
            <person name="Kuo A."/>
            <person name="LaButti K."/>
            <person name="Larrondo L.F."/>
            <person name="Lindquist E."/>
            <person name="Ling A."/>
            <person name="Lombard V."/>
            <person name="Lucas S."/>
            <person name="Lundell T."/>
            <person name="Martin R."/>
            <person name="McLaughlin D.J."/>
            <person name="Morgenstern I."/>
            <person name="Morin E."/>
            <person name="Murat C."/>
            <person name="Nagy L.G."/>
            <person name="Nolan M."/>
            <person name="Ohm R.A."/>
            <person name="Patyshakuliyeva A."/>
            <person name="Rokas A."/>
            <person name="Ruiz-Duenas F.J."/>
            <person name="Sabat G."/>
            <person name="Salamov A."/>
            <person name="Samejima M."/>
            <person name="Schmutz J."/>
            <person name="Slot J.C."/>
            <person name="St John F."/>
            <person name="Stenlid J."/>
            <person name="Sun H."/>
            <person name="Sun S."/>
            <person name="Syed K."/>
            <person name="Tsang A."/>
            <person name="Wiebenga A."/>
            <person name="Young D."/>
            <person name="Pisabarro A."/>
            <person name="Eastwood D.C."/>
            <person name="Martin F."/>
            <person name="Cullen D."/>
            <person name="Grigoriev I.V."/>
            <person name="Hibbett D.S."/>
        </authorList>
    </citation>
    <scope>NUCLEOTIDE SEQUENCE</scope>
    <source>
        <strain evidence="3">FP-58527</strain>
    </source>
</reference>
<protein>
    <submittedName>
        <fullName evidence="2">Uncharacterized protein</fullName>
    </submittedName>
</protein>